<evidence type="ECO:0000256" key="2">
    <source>
        <dbReference type="SAM" id="Phobius"/>
    </source>
</evidence>
<dbReference type="EC" id="3.1.1.5" evidence="1"/>
<dbReference type="HOGENOM" id="CLU_1620121_0_0_1"/>
<gene>
    <name evidence="4" type="ORF">M422DRAFT_28543</name>
</gene>
<keyword evidence="5" id="KW-1185">Reference proteome</keyword>
<feature type="domain" description="PLA2c" evidence="3">
    <location>
        <begin position="32"/>
        <end position="106"/>
    </location>
</feature>
<dbReference type="GO" id="GO:0009395">
    <property type="term" value="P:phospholipid catabolic process"/>
    <property type="evidence" value="ECO:0007669"/>
    <property type="project" value="InterPro"/>
</dbReference>
<evidence type="ECO:0000259" key="3">
    <source>
        <dbReference type="Pfam" id="PF01735"/>
    </source>
</evidence>
<name>A0A0C9W5Z9_SPHS4</name>
<evidence type="ECO:0000256" key="1">
    <source>
        <dbReference type="RuleBase" id="RU362103"/>
    </source>
</evidence>
<feature type="transmembrane region" description="Helical" evidence="2">
    <location>
        <begin position="141"/>
        <end position="162"/>
    </location>
</feature>
<dbReference type="InterPro" id="IPR002642">
    <property type="entry name" value="LysoPLipase_cat_dom"/>
</dbReference>
<keyword evidence="1" id="KW-0443">Lipid metabolism</keyword>
<protein>
    <recommendedName>
        <fullName evidence="1">Lysophospholipase</fullName>
        <ecNumber evidence="1">3.1.1.5</ecNumber>
    </recommendedName>
</protein>
<comment type="similarity">
    <text evidence="1">Belongs to the lysophospholipase family.</text>
</comment>
<keyword evidence="1" id="KW-0378">Hydrolase</keyword>
<reference evidence="4 5" key="1">
    <citation type="submission" date="2014-06" db="EMBL/GenBank/DDBJ databases">
        <title>Evolutionary Origins and Diversification of the Mycorrhizal Mutualists.</title>
        <authorList>
            <consortium name="DOE Joint Genome Institute"/>
            <consortium name="Mycorrhizal Genomics Consortium"/>
            <person name="Kohler A."/>
            <person name="Kuo A."/>
            <person name="Nagy L.G."/>
            <person name="Floudas D."/>
            <person name="Copeland A."/>
            <person name="Barry K.W."/>
            <person name="Cichocki N."/>
            <person name="Veneault-Fourrey C."/>
            <person name="LaButti K."/>
            <person name="Lindquist E.A."/>
            <person name="Lipzen A."/>
            <person name="Lundell T."/>
            <person name="Morin E."/>
            <person name="Murat C."/>
            <person name="Riley R."/>
            <person name="Ohm R."/>
            <person name="Sun H."/>
            <person name="Tunlid A."/>
            <person name="Henrissat B."/>
            <person name="Grigoriev I.V."/>
            <person name="Hibbett D.S."/>
            <person name="Martin F."/>
        </authorList>
    </citation>
    <scope>NUCLEOTIDE SEQUENCE [LARGE SCALE GENOMIC DNA]</scope>
    <source>
        <strain evidence="4 5">SS14</strain>
    </source>
</reference>
<evidence type="ECO:0000313" key="4">
    <source>
        <dbReference type="EMBL" id="KIJ48016.1"/>
    </source>
</evidence>
<organism evidence="4 5">
    <name type="scientific">Sphaerobolus stellatus (strain SS14)</name>
    <dbReference type="NCBI Taxonomy" id="990650"/>
    <lineage>
        <taxon>Eukaryota</taxon>
        <taxon>Fungi</taxon>
        <taxon>Dikarya</taxon>
        <taxon>Basidiomycota</taxon>
        <taxon>Agaricomycotina</taxon>
        <taxon>Agaricomycetes</taxon>
        <taxon>Phallomycetidae</taxon>
        <taxon>Geastrales</taxon>
        <taxon>Sphaerobolaceae</taxon>
        <taxon>Sphaerobolus</taxon>
    </lineage>
</organism>
<evidence type="ECO:0000313" key="5">
    <source>
        <dbReference type="Proteomes" id="UP000054279"/>
    </source>
</evidence>
<dbReference type="Pfam" id="PF01735">
    <property type="entry name" value="PLA2_B"/>
    <property type="match status" value="1"/>
</dbReference>
<proteinExistence type="inferred from homology"/>
<sequence>MRLQLMVVPKPRSQMQPCHLPCEQPDHIQYSLDTFKTSYSQEHQQIFLAQSAASVTSGFMPNSTEADPQFSLCFQCALVERSRTTVPEPANLSTLCNQCFDKYCYNPASPPSKSAIVGRQLAFVDPDLQNEVFLKQHGTQLGIGIAAAVAALIAIVAAFLFWRC</sequence>
<accession>A0A0C9W5Z9</accession>
<keyword evidence="2" id="KW-0472">Membrane</keyword>
<comment type="catalytic activity">
    <reaction evidence="1">
        <text>a 1-acyl-sn-glycero-3-phosphocholine + H2O = sn-glycerol 3-phosphocholine + a fatty acid + H(+)</text>
        <dbReference type="Rhea" id="RHEA:15177"/>
        <dbReference type="ChEBI" id="CHEBI:15377"/>
        <dbReference type="ChEBI" id="CHEBI:15378"/>
        <dbReference type="ChEBI" id="CHEBI:16870"/>
        <dbReference type="ChEBI" id="CHEBI:28868"/>
        <dbReference type="ChEBI" id="CHEBI:58168"/>
        <dbReference type="EC" id="3.1.1.5"/>
    </reaction>
</comment>
<dbReference type="EMBL" id="KN837099">
    <property type="protein sequence ID" value="KIJ48016.1"/>
    <property type="molecule type" value="Genomic_DNA"/>
</dbReference>
<keyword evidence="1" id="KW-0442">Lipid degradation</keyword>
<dbReference type="GO" id="GO:0004622">
    <property type="term" value="F:phosphatidylcholine lysophospholipase activity"/>
    <property type="evidence" value="ECO:0007669"/>
    <property type="project" value="UniProtKB-EC"/>
</dbReference>
<dbReference type="Proteomes" id="UP000054279">
    <property type="component" value="Unassembled WGS sequence"/>
</dbReference>
<dbReference type="AlphaFoldDB" id="A0A0C9W5Z9"/>
<keyword evidence="2" id="KW-0812">Transmembrane</keyword>
<keyword evidence="2" id="KW-1133">Transmembrane helix</keyword>